<feature type="domain" description="TonB-dependent receptor plug" evidence="12">
    <location>
        <begin position="117"/>
        <end position="232"/>
    </location>
</feature>
<dbReference type="Gene3D" id="2.60.40.1120">
    <property type="entry name" value="Carboxypeptidase-like, regulatory domain"/>
    <property type="match status" value="1"/>
</dbReference>
<dbReference type="Pfam" id="PF13715">
    <property type="entry name" value="CarbopepD_reg_2"/>
    <property type="match status" value="1"/>
</dbReference>
<keyword evidence="10" id="KW-0732">Signal</keyword>
<dbReference type="NCBIfam" id="TIGR04057">
    <property type="entry name" value="SusC_RagA_signa"/>
    <property type="match status" value="1"/>
</dbReference>
<comment type="subcellular location">
    <subcellularLocation>
        <location evidence="1 8">Cell outer membrane</location>
        <topology evidence="1 8">Multi-pass membrane protein</topology>
    </subcellularLocation>
</comment>
<dbReference type="Proteomes" id="UP001319080">
    <property type="component" value="Unassembled WGS sequence"/>
</dbReference>
<keyword evidence="14" id="KW-1185">Reference proteome</keyword>
<dbReference type="Gene3D" id="2.170.130.10">
    <property type="entry name" value="TonB-dependent receptor, plug domain"/>
    <property type="match status" value="1"/>
</dbReference>
<dbReference type="SUPFAM" id="SSF49464">
    <property type="entry name" value="Carboxypeptidase regulatory domain-like"/>
    <property type="match status" value="1"/>
</dbReference>
<dbReference type="PROSITE" id="PS52016">
    <property type="entry name" value="TONB_DEPENDENT_REC_3"/>
    <property type="match status" value="1"/>
</dbReference>
<evidence type="ECO:0000313" key="14">
    <source>
        <dbReference type="Proteomes" id="UP001319080"/>
    </source>
</evidence>
<dbReference type="InterPro" id="IPR008969">
    <property type="entry name" value="CarboxyPept-like_regulatory"/>
</dbReference>
<protein>
    <submittedName>
        <fullName evidence="13">TonB-dependent receptor</fullName>
    </submittedName>
</protein>
<keyword evidence="7 8" id="KW-0998">Cell outer membrane</keyword>
<dbReference type="GO" id="GO:0009279">
    <property type="term" value="C:cell outer membrane"/>
    <property type="evidence" value="ECO:0007669"/>
    <property type="project" value="UniProtKB-SubCell"/>
</dbReference>
<evidence type="ECO:0000256" key="3">
    <source>
        <dbReference type="ARBA" id="ARBA00022452"/>
    </source>
</evidence>
<gene>
    <name evidence="13" type="ORF">KK062_15735</name>
</gene>
<comment type="caution">
    <text evidence="13">The sequence shown here is derived from an EMBL/GenBank/DDBJ whole genome shotgun (WGS) entry which is preliminary data.</text>
</comment>
<evidence type="ECO:0000256" key="1">
    <source>
        <dbReference type="ARBA" id="ARBA00004571"/>
    </source>
</evidence>
<dbReference type="InterPro" id="IPR023996">
    <property type="entry name" value="TonB-dep_OMP_SusC/RagA"/>
</dbReference>
<keyword evidence="4 8" id="KW-0812">Transmembrane</keyword>
<keyword evidence="2 8" id="KW-0813">Transport</keyword>
<evidence type="ECO:0000256" key="9">
    <source>
        <dbReference type="RuleBase" id="RU003357"/>
    </source>
</evidence>
<feature type="chain" id="PRO_5042824353" evidence="10">
    <location>
        <begin position="22"/>
        <end position="989"/>
    </location>
</feature>
<evidence type="ECO:0000256" key="8">
    <source>
        <dbReference type="PROSITE-ProRule" id="PRU01360"/>
    </source>
</evidence>
<evidence type="ECO:0000256" key="2">
    <source>
        <dbReference type="ARBA" id="ARBA00022448"/>
    </source>
</evidence>
<evidence type="ECO:0000256" key="5">
    <source>
        <dbReference type="ARBA" id="ARBA00023077"/>
    </source>
</evidence>
<dbReference type="FunFam" id="2.170.130.10:FF:000008">
    <property type="entry name" value="SusC/RagA family TonB-linked outer membrane protein"/>
    <property type="match status" value="1"/>
</dbReference>
<evidence type="ECO:0000259" key="12">
    <source>
        <dbReference type="Pfam" id="PF07715"/>
    </source>
</evidence>
<dbReference type="InterPro" id="IPR023997">
    <property type="entry name" value="TonB-dep_OMP_SusC/RagA_CS"/>
</dbReference>
<dbReference type="NCBIfam" id="TIGR04056">
    <property type="entry name" value="OMP_RagA_SusC"/>
    <property type="match status" value="1"/>
</dbReference>
<evidence type="ECO:0000259" key="11">
    <source>
        <dbReference type="Pfam" id="PF00593"/>
    </source>
</evidence>
<evidence type="ECO:0000256" key="7">
    <source>
        <dbReference type="ARBA" id="ARBA00023237"/>
    </source>
</evidence>
<name>A0AAP2GQV0_9BACT</name>
<dbReference type="RefSeq" id="WP_254085273.1">
    <property type="nucleotide sequence ID" value="NZ_JAHESE010000015.1"/>
</dbReference>
<dbReference type="InterPro" id="IPR000531">
    <property type="entry name" value="Beta-barrel_TonB"/>
</dbReference>
<dbReference type="AlphaFoldDB" id="A0AAP2GQV0"/>
<evidence type="ECO:0000256" key="4">
    <source>
        <dbReference type="ARBA" id="ARBA00022692"/>
    </source>
</evidence>
<dbReference type="InterPro" id="IPR039426">
    <property type="entry name" value="TonB-dep_rcpt-like"/>
</dbReference>
<feature type="domain" description="TonB-dependent receptor-like beta-barrel" evidence="11">
    <location>
        <begin position="399"/>
        <end position="895"/>
    </location>
</feature>
<organism evidence="13 14">
    <name type="scientific">Dawidia cretensis</name>
    <dbReference type="NCBI Taxonomy" id="2782350"/>
    <lineage>
        <taxon>Bacteria</taxon>
        <taxon>Pseudomonadati</taxon>
        <taxon>Bacteroidota</taxon>
        <taxon>Cytophagia</taxon>
        <taxon>Cytophagales</taxon>
        <taxon>Chryseotaleaceae</taxon>
        <taxon>Dawidia</taxon>
    </lineage>
</organism>
<evidence type="ECO:0000256" key="6">
    <source>
        <dbReference type="ARBA" id="ARBA00023136"/>
    </source>
</evidence>
<proteinExistence type="inferred from homology"/>
<dbReference type="Gene3D" id="2.40.170.20">
    <property type="entry name" value="TonB-dependent receptor, beta-barrel domain"/>
    <property type="match status" value="1"/>
</dbReference>
<dbReference type="EMBL" id="JAHESE010000015">
    <property type="protein sequence ID" value="MBT1709694.1"/>
    <property type="molecule type" value="Genomic_DNA"/>
</dbReference>
<comment type="similarity">
    <text evidence="8 9">Belongs to the TonB-dependent receptor family.</text>
</comment>
<keyword evidence="5 9" id="KW-0798">TonB box</keyword>
<dbReference type="InterPro" id="IPR036942">
    <property type="entry name" value="Beta-barrel_TonB_sf"/>
</dbReference>
<keyword evidence="6 8" id="KW-0472">Membrane</keyword>
<keyword evidence="13" id="KW-0675">Receptor</keyword>
<dbReference type="InterPro" id="IPR012910">
    <property type="entry name" value="Plug_dom"/>
</dbReference>
<accession>A0AAP2GQV0</accession>
<dbReference type="Pfam" id="PF07715">
    <property type="entry name" value="Plug"/>
    <property type="match status" value="1"/>
</dbReference>
<keyword evidence="3 8" id="KW-1134">Transmembrane beta strand</keyword>
<evidence type="ECO:0000313" key="13">
    <source>
        <dbReference type="EMBL" id="MBT1709694.1"/>
    </source>
</evidence>
<sequence length="989" mass="108122">MSKKLLFIFSFLITGCCSLLAQQIVKGKVTDENGAELPGVNVLIKGTAVGTATDAEGIYSLTVPADQATGGVIVFSFIGYLSEEVAINGQTTVDMRMIPDILTLGEVVVVGYGTQTKKDVTGAMVAVTNKEFNKGQNVTADQLIMGKVAGVQITSNGGAPGSGSQIRIRGGSSLNASNDPLIVIDGVPLDNDRTAGSPNPLSLINPDDIESFNILKDASATAIYGSRASNGVIIITTKKGKAGDKMQVHFSSQGSVSKVVKTLDVLSADEFRAVVGQYANAGDKTRLGTANTDWQDAIFRDAYTYDNNLSLSGAFKKIPYRLSVGRLSQEGILLSSKLERTSAALNLNPTFLDDHLKVNMSLKGLMTESQFADEAAIGTAASFDPTQPIRADYPAYDGYFEWIQGNGNPTGLAPRNPVSILSQQDGRADVKRSIGNLQLDYKLHFLPALRANLNMGYDISESDGTTTLPATMASVMLQGGTHNVYTQKKQNNLLDFYLNYVKELPGLHSKVDVTAGYSYQSFTTKNPASYTLSIQNEGDTLNRVEPVELKNVLVSFFGRLNYSFKDRYLLTATLRRDGSSRFSPDSRWGTFPSVALAWRIMDEPFMQDVKGLTDLKLRAGYGVTGQQDLGATSQGYYPYLARYVRSNAEASYLFGDTYIRTLRAQGYDFNIKWEETQSYNVGIDYEFLAGKVYGSVDYYQKKTKDLLAEIPLPAGSNLTNRLFTNVGEVENRGVEASVNVKAVERGKFAWDIGVNATYNKNEVLRLSKTANESSAGIEVGDIGGGVGNRIQIHTVGYAPYSFYVYKQVYNEQGAPLEGVYEDLTGDGEITADDKYRYHNPAPNVFLGFNTRLSYDRFTLSMVARASFRNYVYNNSAANAYFSNVSQSGYLVNISAAVYDTRFVGPNDANRQYSDHFVENASFLRMDNINLSYHVGKVVKEKLDVNVSATCQNVFVITNYSGLDPETSTGLTNSFYPRPRVFTLGLTLDF</sequence>
<feature type="signal peptide" evidence="10">
    <location>
        <begin position="1"/>
        <end position="21"/>
    </location>
</feature>
<evidence type="ECO:0000256" key="10">
    <source>
        <dbReference type="SAM" id="SignalP"/>
    </source>
</evidence>
<dbReference type="Pfam" id="PF00593">
    <property type="entry name" value="TonB_dep_Rec_b-barrel"/>
    <property type="match status" value="1"/>
</dbReference>
<dbReference type="PROSITE" id="PS51257">
    <property type="entry name" value="PROKAR_LIPOPROTEIN"/>
    <property type="match status" value="1"/>
</dbReference>
<dbReference type="InterPro" id="IPR037066">
    <property type="entry name" value="Plug_dom_sf"/>
</dbReference>
<dbReference type="SUPFAM" id="SSF56935">
    <property type="entry name" value="Porins"/>
    <property type="match status" value="1"/>
</dbReference>
<reference evidence="13 14" key="1">
    <citation type="submission" date="2021-05" db="EMBL/GenBank/DDBJ databases">
        <title>A Polyphasic approach of four new species of the genus Ohtaekwangia: Ohtaekwangia histidinii sp. nov., Ohtaekwangia cretensis sp. nov., Ohtaekwangia indiensis sp. nov., Ohtaekwangia reichenbachii sp. nov. from diverse environment.</title>
        <authorList>
            <person name="Octaviana S."/>
        </authorList>
    </citation>
    <scope>NUCLEOTIDE SEQUENCE [LARGE SCALE GENOMIC DNA]</scope>
    <source>
        <strain evidence="13 14">PWU5</strain>
    </source>
</reference>